<feature type="transmembrane region" description="Helical" evidence="7">
    <location>
        <begin position="211"/>
        <end position="231"/>
    </location>
</feature>
<keyword evidence="10" id="KW-1185">Reference proteome</keyword>
<evidence type="ECO:0000256" key="1">
    <source>
        <dbReference type="ARBA" id="ARBA00004651"/>
    </source>
</evidence>
<organism evidence="9 10">
    <name type="scientific">Elliptochloris bilobata</name>
    <dbReference type="NCBI Taxonomy" id="381761"/>
    <lineage>
        <taxon>Eukaryota</taxon>
        <taxon>Viridiplantae</taxon>
        <taxon>Chlorophyta</taxon>
        <taxon>core chlorophytes</taxon>
        <taxon>Trebouxiophyceae</taxon>
        <taxon>Trebouxiophyceae incertae sedis</taxon>
        <taxon>Elliptochloris clade</taxon>
        <taxon>Elliptochloris</taxon>
    </lineage>
</organism>
<keyword evidence="3" id="KW-1003">Cell membrane</keyword>
<feature type="transmembrane region" description="Helical" evidence="7">
    <location>
        <begin position="23"/>
        <end position="41"/>
    </location>
</feature>
<accession>A0AAW1RNB8</accession>
<evidence type="ECO:0000256" key="4">
    <source>
        <dbReference type="ARBA" id="ARBA00022692"/>
    </source>
</evidence>
<feature type="transmembrane region" description="Helical" evidence="7">
    <location>
        <begin position="78"/>
        <end position="96"/>
    </location>
</feature>
<protein>
    <recommendedName>
        <fullName evidence="8">EamA domain-containing protein</fullName>
    </recommendedName>
</protein>
<dbReference type="SUPFAM" id="SSF103481">
    <property type="entry name" value="Multidrug resistance efflux transporter EmrE"/>
    <property type="match status" value="1"/>
</dbReference>
<dbReference type="InterPro" id="IPR000620">
    <property type="entry name" value="EamA_dom"/>
</dbReference>
<feature type="transmembrane region" description="Helical" evidence="7">
    <location>
        <begin position="103"/>
        <end position="120"/>
    </location>
</feature>
<evidence type="ECO:0000256" key="2">
    <source>
        <dbReference type="ARBA" id="ARBA00007635"/>
    </source>
</evidence>
<evidence type="ECO:0000256" key="5">
    <source>
        <dbReference type="ARBA" id="ARBA00022989"/>
    </source>
</evidence>
<feature type="transmembrane region" description="Helical" evidence="7">
    <location>
        <begin position="161"/>
        <end position="182"/>
    </location>
</feature>
<dbReference type="Pfam" id="PF00892">
    <property type="entry name" value="EamA"/>
    <property type="match status" value="2"/>
</dbReference>
<keyword evidence="4 7" id="KW-0812">Transmembrane</keyword>
<keyword evidence="6 7" id="KW-0472">Membrane</keyword>
<evidence type="ECO:0000313" key="10">
    <source>
        <dbReference type="Proteomes" id="UP001445335"/>
    </source>
</evidence>
<feature type="domain" description="EamA" evidence="8">
    <location>
        <begin position="129"/>
        <end position="276"/>
    </location>
</feature>
<dbReference type="InterPro" id="IPR037185">
    <property type="entry name" value="EmrE-like"/>
</dbReference>
<sequence length="291" mass="30040">MVVLCATNMVVIKYSEAHFDASAFSLGRFCIAALAFAPFLSEGLADKALWAPAAELGLWMGLGYLTQAQGLLTVDASRAAFISTLTVVVVPILAGLTGKGVRALTWASALGAVLGCALLGTGGGSGFGTGDLLSVLSAVFFGIQVFRTEHVAHKLKPGKQLPLMALTLSSVAAVMLVSAAFVHPAEVQRILSAPASFGAALRDQGVPWWQMLYTGVLSTDAVLLIEVFALNDVPSTDAAIIYSMEPVLGAGLAWAVLGERWGPLGWLGAGIILTSSLAAQIFGSSCAEKSS</sequence>
<dbReference type="Proteomes" id="UP001445335">
    <property type="component" value="Unassembled WGS sequence"/>
</dbReference>
<feature type="transmembrane region" description="Helical" evidence="7">
    <location>
        <begin position="238"/>
        <end position="257"/>
    </location>
</feature>
<evidence type="ECO:0000256" key="6">
    <source>
        <dbReference type="ARBA" id="ARBA00023136"/>
    </source>
</evidence>
<comment type="similarity">
    <text evidence="2">Belongs to the drug/metabolite transporter (DMT) superfamily. Plant drug/metabolite exporter (P-DME) (TC 2.A.7.4) family.</text>
</comment>
<comment type="caution">
    <text evidence="9">The sequence shown here is derived from an EMBL/GenBank/DDBJ whole genome shotgun (WGS) entry which is preliminary data.</text>
</comment>
<dbReference type="PANTHER" id="PTHR42920:SF26">
    <property type="entry name" value="OS03G0707200 PROTEIN"/>
    <property type="match status" value="1"/>
</dbReference>
<dbReference type="InterPro" id="IPR051258">
    <property type="entry name" value="Diverse_Substrate_Transporter"/>
</dbReference>
<feature type="domain" description="EamA" evidence="8">
    <location>
        <begin position="2"/>
        <end position="119"/>
    </location>
</feature>
<evidence type="ECO:0000259" key="8">
    <source>
        <dbReference type="Pfam" id="PF00892"/>
    </source>
</evidence>
<dbReference type="PANTHER" id="PTHR42920">
    <property type="entry name" value="OS03G0707200 PROTEIN-RELATED"/>
    <property type="match status" value="1"/>
</dbReference>
<evidence type="ECO:0000256" key="7">
    <source>
        <dbReference type="SAM" id="Phobius"/>
    </source>
</evidence>
<gene>
    <name evidence="9" type="ORF">WJX81_002165</name>
</gene>
<evidence type="ECO:0000256" key="3">
    <source>
        <dbReference type="ARBA" id="ARBA00022475"/>
    </source>
</evidence>
<dbReference type="AlphaFoldDB" id="A0AAW1RNB8"/>
<comment type="subcellular location">
    <subcellularLocation>
        <location evidence="1">Cell membrane</location>
        <topology evidence="1">Multi-pass membrane protein</topology>
    </subcellularLocation>
</comment>
<proteinExistence type="inferred from homology"/>
<evidence type="ECO:0000313" key="9">
    <source>
        <dbReference type="EMBL" id="KAK9835158.1"/>
    </source>
</evidence>
<feature type="transmembrane region" description="Helical" evidence="7">
    <location>
        <begin position="263"/>
        <end position="283"/>
    </location>
</feature>
<dbReference type="GO" id="GO:0005886">
    <property type="term" value="C:plasma membrane"/>
    <property type="evidence" value="ECO:0007669"/>
    <property type="project" value="UniProtKB-SubCell"/>
</dbReference>
<keyword evidence="5 7" id="KW-1133">Transmembrane helix</keyword>
<dbReference type="EMBL" id="JALJOU010000029">
    <property type="protein sequence ID" value="KAK9835158.1"/>
    <property type="molecule type" value="Genomic_DNA"/>
</dbReference>
<reference evidence="9 10" key="1">
    <citation type="journal article" date="2024" name="Nat. Commun.">
        <title>Phylogenomics reveals the evolutionary origins of lichenization in chlorophyte algae.</title>
        <authorList>
            <person name="Puginier C."/>
            <person name="Libourel C."/>
            <person name="Otte J."/>
            <person name="Skaloud P."/>
            <person name="Haon M."/>
            <person name="Grisel S."/>
            <person name="Petersen M."/>
            <person name="Berrin J.G."/>
            <person name="Delaux P.M."/>
            <person name="Dal Grande F."/>
            <person name="Keller J."/>
        </authorList>
    </citation>
    <scope>NUCLEOTIDE SEQUENCE [LARGE SCALE GENOMIC DNA]</scope>
    <source>
        <strain evidence="9 10">SAG 245.80</strain>
    </source>
</reference>
<name>A0AAW1RNB8_9CHLO</name>